<dbReference type="EMBL" id="CP110438">
    <property type="protein sequence ID" value="WAQ93135.1"/>
    <property type="molecule type" value="Genomic_DNA"/>
</dbReference>
<comment type="subunit">
    <text evidence="1">Homodimer.</text>
</comment>
<evidence type="ECO:0000313" key="8">
    <source>
        <dbReference type="EMBL" id="WAQ93135.1"/>
    </source>
</evidence>
<dbReference type="SUPFAM" id="SSF52540">
    <property type="entry name" value="P-loop containing nucleoside triphosphate hydrolases"/>
    <property type="match status" value="1"/>
</dbReference>
<sequence length="252" mass="28407">MQTLFNLQQTERQTRCQTSSDYERRRDTVRKRIIPVLVIRHDFQRSFICDSGGEKSSLDIRDVTLASLRSHIGIVPQDPSLFNSDVMHNIRYGRLGASDEEVQKVARLAKLDRSIEKWPSGWNSLVGESGLMISGGERQRLAIARSMLKDPSILFFDEATSALDVYTEQELIRNIGENLLNKHRTSVFIAHRLKTIADADLIIVLNDGKVVEQGNHKELMNIENGTRGMWLSQSATPTANSKGNVDNQITST</sequence>
<evidence type="ECO:0000256" key="5">
    <source>
        <dbReference type="ARBA" id="ARBA00039906"/>
    </source>
</evidence>
<keyword evidence="9" id="KW-1185">Reference proteome</keyword>
<keyword evidence="2" id="KW-0813">Transport</keyword>
<evidence type="ECO:0000256" key="6">
    <source>
        <dbReference type="ARBA" id="ARBA00040792"/>
    </source>
</evidence>
<evidence type="ECO:0000256" key="3">
    <source>
        <dbReference type="ARBA" id="ARBA00022967"/>
    </source>
</evidence>
<keyword evidence="3" id="KW-1278">Translocase</keyword>
<reference evidence="8" key="1">
    <citation type="submission" date="2022-10" db="EMBL/GenBank/DDBJ databases">
        <title>Puccinia triticina Genome sequencing and assembly.</title>
        <authorList>
            <person name="Li C."/>
        </authorList>
    </citation>
    <scope>NUCLEOTIDE SEQUENCE</scope>
    <source>
        <strain evidence="8">Pt15</strain>
    </source>
</reference>
<dbReference type="InterPro" id="IPR003439">
    <property type="entry name" value="ABC_transporter-like_ATP-bd"/>
</dbReference>
<dbReference type="InterPro" id="IPR027417">
    <property type="entry name" value="P-loop_NTPase"/>
</dbReference>
<dbReference type="Proteomes" id="UP001164743">
    <property type="component" value="Chromosome 18A"/>
</dbReference>
<dbReference type="Gene3D" id="3.40.50.300">
    <property type="entry name" value="P-loop containing nucleotide triphosphate hydrolases"/>
    <property type="match status" value="1"/>
</dbReference>
<dbReference type="Pfam" id="PF00005">
    <property type="entry name" value="ABC_tran"/>
    <property type="match status" value="1"/>
</dbReference>
<evidence type="ECO:0000256" key="2">
    <source>
        <dbReference type="ARBA" id="ARBA00022448"/>
    </source>
</evidence>
<accession>A0ABY7D8A1</accession>
<gene>
    <name evidence="8" type="ORF">PtA15_18A193</name>
</gene>
<dbReference type="RefSeq" id="XP_053028690.1">
    <property type="nucleotide sequence ID" value="XM_053164707.1"/>
</dbReference>
<evidence type="ECO:0000256" key="1">
    <source>
        <dbReference type="ARBA" id="ARBA00011738"/>
    </source>
</evidence>
<evidence type="ECO:0000313" key="9">
    <source>
        <dbReference type="Proteomes" id="UP001164743"/>
    </source>
</evidence>
<dbReference type="GeneID" id="77805602"/>
<proteinExistence type="inferred from homology"/>
<dbReference type="InterPro" id="IPR017871">
    <property type="entry name" value="ABC_transporter-like_CS"/>
</dbReference>
<dbReference type="PROSITE" id="PS50893">
    <property type="entry name" value="ABC_TRANSPORTER_2"/>
    <property type="match status" value="1"/>
</dbReference>
<dbReference type="PANTHER" id="PTHR24221:SF402">
    <property type="entry name" value="IRON-SULFUR CLUSTERS TRANSPORTER ABCB7, MITOCHONDRIAL"/>
    <property type="match status" value="1"/>
</dbReference>
<name>A0ABY7D8A1_9BASI</name>
<evidence type="ECO:0000256" key="4">
    <source>
        <dbReference type="ARBA" id="ARBA00024363"/>
    </source>
</evidence>
<protein>
    <recommendedName>
        <fullName evidence="5">Iron-sulfur clusters transporter ATM1, mitochondrial</fullName>
    </recommendedName>
    <alternativeName>
        <fullName evidence="6">Iron-sulfur clusters transporter atm1, mitochondrial</fullName>
    </alternativeName>
</protein>
<dbReference type="PROSITE" id="PS00211">
    <property type="entry name" value="ABC_TRANSPORTER_1"/>
    <property type="match status" value="1"/>
</dbReference>
<dbReference type="InterPro" id="IPR039421">
    <property type="entry name" value="Type_1_exporter"/>
</dbReference>
<comment type="similarity">
    <text evidence="4">Belongs to the ABC transporter superfamily. ABCB family. Heavy Metal importer (TC 3.A.1.210) subfamily.</text>
</comment>
<feature type="domain" description="ABC transporter" evidence="7">
    <location>
        <begin position="2"/>
        <end position="232"/>
    </location>
</feature>
<dbReference type="PANTHER" id="PTHR24221">
    <property type="entry name" value="ATP-BINDING CASSETTE SUB-FAMILY B"/>
    <property type="match status" value="1"/>
</dbReference>
<organism evidence="8 9">
    <name type="scientific">Puccinia triticina</name>
    <dbReference type="NCBI Taxonomy" id="208348"/>
    <lineage>
        <taxon>Eukaryota</taxon>
        <taxon>Fungi</taxon>
        <taxon>Dikarya</taxon>
        <taxon>Basidiomycota</taxon>
        <taxon>Pucciniomycotina</taxon>
        <taxon>Pucciniomycetes</taxon>
        <taxon>Pucciniales</taxon>
        <taxon>Pucciniaceae</taxon>
        <taxon>Puccinia</taxon>
    </lineage>
</organism>
<evidence type="ECO:0000259" key="7">
    <source>
        <dbReference type="PROSITE" id="PS50893"/>
    </source>
</evidence>